<dbReference type="Proteomes" id="UP001607303">
    <property type="component" value="Unassembled WGS sequence"/>
</dbReference>
<name>A0ABD2BJ34_VESMC</name>
<dbReference type="AlphaFoldDB" id="A0ABD2BJ34"/>
<comment type="caution">
    <text evidence="2">The sequence shown here is derived from an EMBL/GenBank/DDBJ whole genome shotgun (WGS) entry which is preliminary data.</text>
</comment>
<feature type="region of interest" description="Disordered" evidence="1">
    <location>
        <begin position="83"/>
        <end position="134"/>
    </location>
</feature>
<evidence type="ECO:0000313" key="3">
    <source>
        <dbReference type="Proteomes" id="UP001607303"/>
    </source>
</evidence>
<feature type="compositionally biased region" description="Basic and acidic residues" evidence="1">
    <location>
        <begin position="100"/>
        <end position="110"/>
    </location>
</feature>
<reference evidence="2 3" key="1">
    <citation type="journal article" date="2024" name="Ann. Entomol. Soc. Am.">
        <title>Genomic analyses of the southern and eastern yellowjacket wasps (Hymenoptera: Vespidae) reveal evolutionary signatures of social life.</title>
        <authorList>
            <person name="Catto M.A."/>
            <person name="Caine P.B."/>
            <person name="Orr S.E."/>
            <person name="Hunt B.G."/>
            <person name="Goodisman M.A.D."/>
        </authorList>
    </citation>
    <scope>NUCLEOTIDE SEQUENCE [LARGE SCALE GENOMIC DNA]</scope>
    <source>
        <strain evidence="2">232</strain>
        <tissue evidence="2">Head and thorax</tissue>
    </source>
</reference>
<proteinExistence type="predicted"/>
<keyword evidence="3" id="KW-1185">Reference proteome</keyword>
<sequence>MTVNASPVFPDTFVGGFTQKKKARLLMGILKAYRKDQEIMEISCTTSSTEVGPALETAGERNKTLLYSVGISMGEEEVRRASVQGRWAGSSRGANEVIDEDIRQRSRTDRTSTLSGKPPCTRRDEKDEHVGRKG</sequence>
<protein>
    <submittedName>
        <fullName evidence="2">Uncharacterized protein</fullName>
    </submittedName>
</protein>
<accession>A0ABD2BJ34</accession>
<organism evidence="2 3">
    <name type="scientific">Vespula maculifrons</name>
    <name type="common">Eastern yellow jacket</name>
    <name type="synonym">Wasp</name>
    <dbReference type="NCBI Taxonomy" id="7453"/>
    <lineage>
        <taxon>Eukaryota</taxon>
        <taxon>Metazoa</taxon>
        <taxon>Ecdysozoa</taxon>
        <taxon>Arthropoda</taxon>
        <taxon>Hexapoda</taxon>
        <taxon>Insecta</taxon>
        <taxon>Pterygota</taxon>
        <taxon>Neoptera</taxon>
        <taxon>Endopterygota</taxon>
        <taxon>Hymenoptera</taxon>
        <taxon>Apocrita</taxon>
        <taxon>Aculeata</taxon>
        <taxon>Vespoidea</taxon>
        <taxon>Vespidae</taxon>
        <taxon>Vespinae</taxon>
        <taxon>Vespula</taxon>
    </lineage>
</organism>
<gene>
    <name evidence="2" type="ORF">V1477_015015</name>
</gene>
<dbReference type="EMBL" id="JAYRBN010000075">
    <property type="protein sequence ID" value="KAL2732774.1"/>
    <property type="molecule type" value="Genomic_DNA"/>
</dbReference>
<evidence type="ECO:0000313" key="2">
    <source>
        <dbReference type="EMBL" id="KAL2732774.1"/>
    </source>
</evidence>
<feature type="compositionally biased region" description="Basic and acidic residues" evidence="1">
    <location>
        <begin position="121"/>
        <end position="134"/>
    </location>
</feature>
<evidence type="ECO:0000256" key="1">
    <source>
        <dbReference type="SAM" id="MobiDB-lite"/>
    </source>
</evidence>